<keyword evidence="3" id="KW-0132">Cell division</keyword>
<dbReference type="Proteomes" id="UP000297714">
    <property type="component" value="Unassembled WGS sequence"/>
</dbReference>
<evidence type="ECO:0000256" key="2">
    <source>
        <dbReference type="ARBA" id="ARBA00009638"/>
    </source>
</evidence>
<accession>A0A4Z0Y127</accession>
<evidence type="ECO:0000256" key="4">
    <source>
        <dbReference type="ARBA" id="ARBA00022723"/>
    </source>
</evidence>
<dbReference type="InterPro" id="IPR019987">
    <property type="entry name" value="GTP-bd_ribosome_bio_YsxC"/>
</dbReference>
<comment type="cofactor">
    <cofactor evidence="1">
        <name>Mg(2+)</name>
        <dbReference type="ChEBI" id="CHEBI:18420"/>
    </cofactor>
</comment>
<evidence type="ECO:0000313" key="12">
    <source>
        <dbReference type="Proteomes" id="UP000297714"/>
    </source>
</evidence>
<reference evidence="11 12" key="1">
    <citation type="submission" date="2019-04" db="EMBL/GenBank/DDBJ databases">
        <authorList>
            <person name="Poehlein A."/>
            <person name="Bengelsdorf F.R."/>
            <person name="Duerre P."/>
            <person name="Daniel R."/>
        </authorList>
    </citation>
    <scope>NUCLEOTIDE SEQUENCE [LARGE SCALE GENOMIC DNA]</scope>
    <source>
        <strain evidence="11 12">BS-1</strain>
    </source>
</reference>
<dbReference type="InterPro" id="IPR006073">
    <property type="entry name" value="GTP-bd"/>
</dbReference>
<dbReference type="Gene3D" id="3.40.50.300">
    <property type="entry name" value="P-loop containing nucleotide triphosphate hydrolases"/>
    <property type="match status" value="1"/>
</dbReference>
<evidence type="ECO:0000256" key="3">
    <source>
        <dbReference type="ARBA" id="ARBA00022618"/>
    </source>
</evidence>
<organism evidence="11 12">
    <name type="scientific">Caproiciproducens galactitolivorans</name>
    <dbReference type="NCBI Taxonomy" id="642589"/>
    <lineage>
        <taxon>Bacteria</taxon>
        <taxon>Bacillati</taxon>
        <taxon>Bacillota</taxon>
        <taxon>Clostridia</taxon>
        <taxon>Eubacteriales</taxon>
        <taxon>Acutalibacteraceae</taxon>
        <taxon>Caproiciproducens</taxon>
    </lineage>
</organism>
<dbReference type="PROSITE" id="PS51706">
    <property type="entry name" value="G_ENGB"/>
    <property type="match status" value="1"/>
</dbReference>
<keyword evidence="7" id="KW-0342">GTP-binding</keyword>
<sequence>MINKVLNRKSLARTSAKPGKTGTINFYRTPECRLVDLPGYGYARVSQSEKIRWAELVEGYFHAQRKIALVLQIIDMRHKPTDDDIHMIDFLRDSGFPFLIVATKSDKLNKTERETQLQLLDEIFNQQLEFIPFSAVNGEGVEEIRARITAACSEYEL</sequence>
<dbReference type="PANTHER" id="PTHR11649:SF13">
    <property type="entry name" value="ENGB-TYPE G DOMAIN-CONTAINING PROTEIN"/>
    <property type="match status" value="1"/>
</dbReference>
<gene>
    <name evidence="11" type="primary">engB</name>
    <name evidence="11" type="ORF">CAGA_14440</name>
</gene>
<keyword evidence="12" id="KW-1185">Reference proteome</keyword>
<dbReference type="SUPFAM" id="SSF52540">
    <property type="entry name" value="P-loop containing nucleoside triphosphate hydrolases"/>
    <property type="match status" value="1"/>
</dbReference>
<keyword evidence="5" id="KW-0547">Nucleotide-binding</keyword>
<evidence type="ECO:0000313" key="11">
    <source>
        <dbReference type="EMBL" id="TGJ76527.1"/>
    </source>
</evidence>
<keyword evidence="9" id="KW-0131">Cell cycle</keyword>
<dbReference type="Pfam" id="PF01926">
    <property type="entry name" value="MMR_HSR1"/>
    <property type="match status" value="1"/>
</dbReference>
<evidence type="ECO:0000256" key="6">
    <source>
        <dbReference type="ARBA" id="ARBA00022842"/>
    </source>
</evidence>
<proteinExistence type="inferred from homology"/>
<dbReference type="EMBL" id="SRMQ01000005">
    <property type="protein sequence ID" value="TGJ76527.1"/>
    <property type="molecule type" value="Genomic_DNA"/>
</dbReference>
<comment type="caution">
    <text evidence="11">The sequence shown here is derived from an EMBL/GenBank/DDBJ whole genome shotgun (WGS) entry which is preliminary data.</text>
</comment>
<dbReference type="InterPro" id="IPR030393">
    <property type="entry name" value="G_ENGB_dom"/>
</dbReference>
<feature type="domain" description="EngB-type G" evidence="10">
    <location>
        <begin position="1"/>
        <end position="154"/>
    </location>
</feature>
<keyword evidence="6" id="KW-0460">Magnesium</keyword>
<keyword evidence="8" id="KW-0717">Septation</keyword>
<dbReference type="NCBIfam" id="TIGR03598">
    <property type="entry name" value="GTPase_YsxC"/>
    <property type="match status" value="1"/>
</dbReference>
<evidence type="ECO:0000256" key="1">
    <source>
        <dbReference type="ARBA" id="ARBA00001946"/>
    </source>
</evidence>
<protein>
    <submittedName>
        <fullName evidence="11">Putative GTP-binding protein EngB</fullName>
    </submittedName>
</protein>
<dbReference type="CDD" id="cd01876">
    <property type="entry name" value="YihA_EngB"/>
    <property type="match status" value="1"/>
</dbReference>
<dbReference type="GO" id="GO:0046872">
    <property type="term" value="F:metal ion binding"/>
    <property type="evidence" value="ECO:0007669"/>
    <property type="project" value="UniProtKB-KW"/>
</dbReference>
<dbReference type="GO" id="GO:0005829">
    <property type="term" value="C:cytosol"/>
    <property type="evidence" value="ECO:0007669"/>
    <property type="project" value="TreeGrafter"/>
</dbReference>
<dbReference type="InterPro" id="IPR027417">
    <property type="entry name" value="P-loop_NTPase"/>
</dbReference>
<keyword evidence="4" id="KW-0479">Metal-binding</keyword>
<evidence type="ECO:0000256" key="8">
    <source>
        <dbReference type="ARBA" id="ARBA00023210"/>
    </source>
</evidence>
<name>A0A4Z0Y127_9FIRM</name>
<dbReference type="AlphaFoldDB" id="A0A4Z0Y127"/>
<comment type="similarity">
    <text evidence="2">Belongs to the TRAFAC class TrmE-Era-EngA-EngB-Septin-like GTPase superfamily. EngB GTPase family.</text>
</comment>
<dbReference type="PANTHER" id="PTHR11649">
    <property type="entry name" value="MSS1/TRME-RELATED GTP-BINDING PROTEIN"/>
    <property type="match status" value="1"/>
</dbReference>
<evidence type="ECO:0000256" key="7">
    <source>
        <dbReference type="ARBA" id="ARBA00023134"/>
    </source>
</evidence>
<evidence type="ECO:0000256" key="9">
    <source>
        <dbReference type="ARBA" id="ARBA00023306"/>
    </source>
</evidence>
<dbReference type="GO" id="GO:0000917">
    <property type="term" value="P:division septum assembly"/>
    <property type="evidence" value="ECO:0007669"/>
    <property type="project" value="UniProtKB-KW"/>
</dbReference>
<dbReference type="GO" id="GO:0005525">
    <property type="term" value="F:GTP binding"/>
    <property type="evidence" value="ECO:0007669"/>
    <property type="project" value="UniProtKB-KW"/>
</dbReference>
<evidence type="ECO:0000256" key="5">
    <source>
        <dbReference type="ARBA" id="ARBA00022741"/>
    </source>
</evidence>
<evidence type="ECO:0000259" key="10">
    <source>
        <dbReference type="PROSITE" id="PS51706"/>
    </source>
</evidence>